<feature type="domain" description="AH" evidence="2">
    <location>
        <begin position="1"/>
        <end position="127"/>
    </location>
</feature>
<accession>A0A1W0WDV3</accession>
<dbReference type="Gene3D" id="1.20.1270.60">
    <property type="entry name" value="Arfaptin homology (AH) domain/BAR domain"/>
    <property type="match status" value="1"/>
</dbReference>
<feature type="region of interest" description="Disordered" evidence="1">
    <location>
        <begin position="344"/>
        <end position="365"/>
    </location>
</feature>
<dbReference type="GO" id="GO:0051049">
    <property type="term" value="P:regulation of transport"/>
    <property type="evidence" value="ECO:0007669"/>
    <property type="project" value="TreeGrafter"/>
</dbReference>
<gene>
    <name evidence="3" type="ORF">BV898_12347</name>
</gene>
<reference evidence="4" key="1">
    <citation type="submission" date="2017-01" db="EMBL/GenBank/DDBJ databases">
        <title>Comparative genomics of anhydrobiosis in the tardigrade Hypsibius dujardini.</title>
        <authorList>
            <person name="Yoshida Y."/>
            <person name="Koutsovoulos G."/>
            <person name="Laetsch D."/>
            <person name="Stevens L."/>
            <person name="Kumar S."/>
            <person name="Horikawa D."/>
            <person name="Ishino K."/>
            <person name="Komine S."/>
            <person name="Tomita M."/>
            <person name="Blaxter M."/>
            <person name="Arakawa K."/>
        </authorList>
    </citation>
    <scope>NUCLEOTIDE SEQUENCE [LARGE SCALE GENOMIC DNA]</scope>
    <source>
        <strain evidence="4">Z151</strain>
    </source>
</reference>
<organism evidence="3 4">
    <name type="scientific">Hypsibius exemplaris</name>
    <name type="common">Freshwater tardigrade</name>
    <dbReference type="NCBI Taxonomy" id="2072580"/>
    <lineage>
        <taxon>Eukaryota</taxon>
        <taxon>Metazoa</taxon>
        <taxon>Ecdysozoa</taxon>
        <taxon>Tardigrada</taxon>
        <taxon>Eutardigrada</taxon>
        <taxon>Parachela</taxon>
        <taxon>Hypsibioidea</taxon>
        <taxon>Hypsibiidae</taxon>
        <taxon>Hypsibius</taxon>
    </lineage>
</organism>
<keyword evidence="4" id="KW-1185">Reference proteome</keyword>
<dbReference type="InterPro" id="IPR006723">
    <property type="entry name" value="Islet_autoAg_Ica1_C"/>
</dbReference>
<feature type="region of interest" description="Disordered" evidence="1">
    <location>
        <begin position="264"/>
        <end position="283"/>
    </location>
</feature>
<dbReference type="PANTHER" id="PTHR10164">
    <property type="entry name" value="ISLET CELL AUTOANTIGEN 1"/>
    <property type="match status" value="1"/>
</dbReference>
<dbReference type="InterPro" id="IPR027267">
    <property type="entry name" value="AH/BAR_dom_sf"/>
</dbReference>
<dbReference type="EMBL" id="MTYJ01000124">
    <property type="protein sequence ID" value="OQV13395.1"/>
    <property type="molecule type" value="Genomic_DNA"/>
</dbReference>
<dbReference type="OrthoDB" id="2126778at2759"/>
<dbReference type="AlphaFoldDB" id="A0A1W0WDV3"/>
<name>A0A1W0WDV3_HYPEX</name>
<sequence>MEARAPLIRLAQDTLTYRRCAVTDTERKISQMEEARTEYRGTLLWMKNVSEELDPDTFKQLEKFRKVQGQVRVKKERFDSQKLDTLQKIDLLAISRLNMLSQSLSPYGSTLHEFYQKVATVFGSVTVPKNQNLDEAEQRILQANFNAADKRTEARKPVEDASQDVSLLDFSSDATANGDSSSELLDALWRESGLETNNFDPLVGGLDGLSMDSSDVPEKKDSPDPFSSSGNLFDFSELDDTENGGLEFFGEALQPGKFSPVNKHSLLKDGTTGGSGGARSFLPSQLLKKGWQASTAAASPTTPTKPDLPPATKESKLKDASAKPVTPNPHQAWYNLFADLDPLSNGSQDLVKKSDGDKDPSGSSC</sequence>
<feature type="region of interest" description="Disordered" evidence="1">
    <location>
        <begin position="292"/>
        <end position="330"/>
    </location>
</feature>
<dbReference type="Proteomes" id="UP000192578">
    <property type="component" value="Unassembled WGS sequence"/>
</dbReference>
<dbReference type="InterPro" id="IPR010504">
    <property type="entry name" value="AH_dom"/>
</dbReference>
<dbReference type="PROSITE" id="PS50870">
    <property type="entry name" value="AH"/>
    <property type="match status" value="1"/>
</dbReference>
<dbReference type="GO" id="GO:0005794">
    <property type="term" value="C:Golgi apparatus"/>
    <property type="evidence" value="ECO:0007669"/>
    <property type="project" value="TreeGrafter"/>
</dbReference>
<evidence type="ECO:0000259" key="2">
    <source>
        <dbReference type="PROSITE" id="PS50870"/>
    </source>
</evidence>
<evidence type="ECO:0000256" key="1">
    <source>
        <dbReference type="SAM" id="MobiDB-lite"/>
    </source>
</evidence>
<evidence type="ECO:0000313" key="3">
    <source>
        <dbReference type="EMBL" id="OQV13395.1"/>
    </source>
</evidence>
<proteinExistence type="predicted"/>
<dbReference type="InterPro" id="IPR024114">
    <property type="entry name" value="Islet_autoAg_Ica1/Ica1-like"/>
</dbReference>
<dbReference type="SUPFAM" id="SSF103657">
    <property type="entry name" value="BAR/IMD domain-like"/>
    <property type="match status" value="1"/>
</dbReference>
<feature type="compositionally biased region" description="Low complexity" evidence="1">
    <location>
        <begin position="293"/>
        <end position="304"/>
    </location>
</feature>
<comment type="caution">
    <text evidence="3">The sequence shown here is derived from an EMBL/GenBank/DDBJ whole genome shotgun (WGS) entry which is preliminary data.</text>
</comment>
<evidence type="ECO:0000313" key="4">
    <source>
        <dbReference type="Proteomes" id="UP000192578"/>
    </source>
</evidence>
<dbReference type="GO" id="GO:0019904">
    <property type="term" value="F:protein domain specific binding"/>
    <property type="evidence" value="ECO:0007669"/>
    <property type="project" value="InterPro"/>
</dbReference>
<dbReference type="Pfam" id="PF06456">
    <property type="entry name" value="Arfaptin"/>
    <property type="match status" value="1"/>
</dbReference>
<feature type="region of interest" description="Disordered" evidence="1">
    <location>
        <begin position="205"/>
        <end position="237"/>
    </location>
</feature>
<feature type="compositionally biased region" description="Basic and acidic residues" evidence="1">
    <location>
        <begin position="350"/>
        <end position="365"/>
    </location>
</feature>
<dbReference type="Pfam" id="PF04629">
    <property type="entry name" value="ICA69"/>
    <property type="match status" value="1"/>
</dbReference>
<dbReference type="SMART" id="SM01015">
    <property type="entry name" value="Arfaptin"/>
    <property type="match status" value="1"/>
</dbReference>
<protein>
    <submittedName>
        <fullName evidence="3">Islet cell autoantigen 1-like protein</fullName>
    </submittedName>
</protein>
<dbReference type="PANTHER" id="PTHR10164:SF4">
    <property type="entry name" value="GH23156P"/>
    <property type="match status" value="1"/>
</dbReference>